<gene>
    <name evidence="3" type="ORF">ACFSW5_04590</name>
</gene>
<sequence length="299" mass="32223">MMKQWSILIILGVMLAGCAANQGHLGNRDLGDVRPFTVREDANGNPIMSKRFADDQMNEMNRVNGRRLNGNNIVGTHENYSFQMNDAIGKTIEDKFGYDAAYVVLTDRNAYVGVSSGNGSYTAKSAAQGRTNASYTRPEAADGTGLIPGAGNGTSGAGTGTNGAGSRFNFRTDGMYDARNNGIYDPRPNADGGRPNTEANRSLQAAGDGADEQLTEKRKAEIEQVVKSMKPSVAHVYVSGKADFVNRLASYAADVRAGQPIQGYIAEFNAMAERIFPYQADGQFSAREAGQRRPSYIYD</sequence>
<dbReference type="Proteomes" id="UP001597493">
    <property type="component" value="Unassembled WGS sequence"/>
</dbReference>
<dbReference type="RefSeq" id="WP_379270229.1">
    <property type="nucleotide sequence ID" value="NZ_JBHUGT010000013.1"/>
</dbReference>
<comment type="caution">
    <text evidence="3">The sequence shown here is derived from an EMBL/GenBank/DDBJ whole genome shotgun (WGS) entry which is preliminary data.</text>
</comment>
<evidence type="ECO:0000313" key="4">
    <source>
        <dbReference type="Proteomes" id="UP001597493"/>
    </source>
</evidence>
<feature type="region of interest" description="Disordered" evidence="1">
    <location>
        <begin position="121"/>
        <end position="215"/>
    </location>
</feature>
<keyword evidence="4" id="KW-1185">Reference proteome</keyword>
<evidence type="ECO:0000313" key="3">
    <source>
        <dbReference type="EMBL" id="MFD2659540.1"/>
    </source>
</evidence>
<feature type="compositionally biased region" description="Polar residues" evidence="1">
    <location>
        <begin position="121"/>
        <end position="135"/>
    </location>
</feature>
<keyword evidence="2" id="KW-0732">Signal</keyword>
<dbReference type="EMBL" id="JBHUMY010000005">
    <property type="protein sequence ID" value="MFD2659540.1"/>
    <property type="molecule type" value="Genomic_DNA"/>
</dbReference>
<proteinExistence type="predicted"/>
<feature type="chain" id="PRO_5046755182" evidence="2">
    <location>
        <begin position="20"/>
        <end position="299"/>
    </location>
</feature>
<keyword evidence="3" id="KW-0449">Lipoprotein</keyword>
<accession>A0ABW5QTW1</accession>
<dbReference type="InterPro" id="IPR019076">
    <property type="entry name" value="Spore_lipoprot_YhcN/YlaJ-like"/>
</dbReference>
<reference evidence="4" key="1">
    <citation type="journal article" date="2019" name="Int. J. Syst. Evol. Microbiol.">
        <title>The Global Catalogue of Microorganisms (GCM) 10K type strain sequencing project: providing services to taxonomists for standard genome sequencing and annotation.</title>
        <authorList>
            <consortium name="The Broad Institute Genomics Platform"/>
            <consortium name="The Broad Institute Genome Sequencing Center for Infectious Disease"/>
            <person name="Wu L."/>
            <person name="Ma J."/>
        </authorList>
    </citation>
    <scope>NUCLEOTIDE SEQUENCE [LARGE SCALE GENOMIC DNA]</scope>
    <source>
        <strain evidence="4">TISTR 1827</strain>
    </source>
</reference>
<feature type="compositionally biased region" description="Gly residues" evidence="1">
    <location>
        <begin position="146"/>
        <end position="163"/>
    </location>
</feature>
<evidence type="ECO:0000256" key="1">
    <source>
        <dbReference type="SAM" id="MobiDB-lite"/>
    </source>
</evidence>
<dbReference type="Pfam" id="PF09580">
    <property type="entry name" value="Spore_YhcN_YlaJ"/>
    <property type="match status" value="1"/>
</dbReference>
<organism evidence="3 4">
    <name type="scientific">Paenibacillus thailandensis</name>
    <dbReference type="NCBI Taxonomy" id="393250"/>
    <lineage>
        <taxon>Bacteria</taxon>
        <taxon>Bacillati</taxon>
        <taxon>Bacillota</taxon>
        <taxon>Bacilli</taxon>
        <taxon>Bacillales</taxon>
        <taxon>Paenibacillaceae</taxon>
        <taxon>Paenibacillus</taxon>
    </lineage>
</organism>
<name>A0ABW5QTW1_9BACL</name>
<feature type="signal peptide" evidence="2">
    <location>
        <begin position="1"/>
        <end position="19"/>
    </location>
</feature>
<dbReference type="PROSITE" id="PS51257">
    <property type="entry name" value="PROKAR_LIPOPROTEIN"/>
    <property type="match status" value="1"/>
</dbReference>
<evidence type="ECO:0000256" key="2">
    <source>
        <dbReference type="SAM" id="SignalP"/>
    </source>
</evidence>
<protein>
    <submittedName>
        <fullName evidence="3">YhcN/YlaJ family sporulation lipoprotein</fullName>
    </submittedName>
</protein>